<accession>A0ABW6BY43</accession>
<organism evidence="2 3">
    <name type="scientific">Pontibacter toksunensis</name>
    <dbReference type="NCBI Taxonomy" id="1332631"/>
    <lineage>
        <taxon>Bacteria</taxon>
        <taxon>Pseudomonadati</taxon>
        <taxon>Bacteroidota</taxon>
        <taxon>Cytophagia</taxon>
        <taxon>Cytophagales</taxon>
        <taxon>Hymenobacteraceae</taxon>
        <taxon>Pontibacter</taxon>
    </lineage>
</organism>
<comment type="caution">
    <text evidence="2">The sequence shown here is derived from an EMBL/GenBank/DDBJ whole genome shotgun (WGS) entry which is preliminary data.</text>
</comment>
<evidence type="ECO:0000313" key="2">
    <source>
        <dbReference type="EMBL" id="MFD3000948.1"/>
    </source>
</evidence>
<evidence type="ECO:0000313" key="3">
    <source>
        <dbReference type="Proteomes" id="UP001597641"/>
    </source>
</evidence>
<dbReference type="PANTHER" id="PTHR37292:SF2">
    <property type="entry name" value="DUF262 DOMAIN-CONTAINING PROTEIN"/>
    <property type="match status" value="1"/>
</dbReference>
<sequence>MSDFSIRDILNQISKGNLRIPAFQRGFVWDSDSVAFLMDSIYKGYPFGTIQLWRTKEKLETEKQFGPFRLFERDEEYPIDYVLDGQQRITSIFGVFQNEIDEIEGVENPFKVYYDLEAGDNAQDSQFLPLKDEEVNPQKHFPLNCLFDTVKYRRATKDFDEFIVQKIDDLQAIFKEVKIPYQTLETDDKSKVAIVFERINRKGVPLDTLQLLTAWTWSEDFDLQDKFEDLQEELRPYGFDDLGANANLLLKITSSILTNNSTSKSLIELNGNVVRDKFQVVVNGIKGAIDFLRNNLKIEKLSNLPYEHILIPLSVFFSNEGNQHFNYNNDQRRKIISWFWKCSFSKRYSAGTTKNINRDIEEMLKLKENVSISNIQNISLNIDENFFKGTDFTMGTVSTKAFILLLAQKQPKSFITGSNITLSNVLKEYNRNEFHHIYPKAYINSLDEDTVDYSVNCLANFCFLSRNDNKRIDCKKPSVYRTRDMPQDVSEILESAIVDEDKFVADDFNAFIDDRAIKLNNYLMSLV</sequence>
<dbReference type="RefSeq" id="WP_377484532.1">
    <property type="nucleotide sequence ID" value="NZ_JBHUOX010000007.1"/>
</dbReference>
<feature type="domain" description="GmrSD restriction endonucleases N-terminal" evidence="1">
    <location>
        <begin position="6"/>
        <end position="215"/>
    </location>
</feature>
<evidence type="ECO:0000259" key="1">
    <source>
        <dbReference type="Pfam" id="PF03235"/>
    </source>
</evidence>
<proteinExistence type="predicted"/>
<dbReference type="InterPro" id="IPR004919">
    <property type="entry name" value="GmrSD_N"/>
</dbReference>
<protein>
    <submittedName>
        <fullName evidence="2">DUF262 domain-containing protein</fullName>
    </submittedName>
</protein>
<dbReference type="Pfam" id="PF03235">
    <property type="entry name" value="GmrSD_N"/>
    <property type="match status" value="1"/>
</dbReference>
<dbReference type="PANTHER" id="PTHR37292">
    <property type="entry name" value="VNG6097C"/>
    <property type="match status" value="1"/>
</dbReference>
<name>A0ABW6BY43_9BACT</name>
<keyword evidence="3" id="KW-1185">Reference proteome</keyword>
<reference evidence="3" key="1">
    <citation type="journal article" date="2019" name="Int. J. Syst. Evol. Microbiol.">
        <title>The Global Catalogue of Microorganisms (GCM) 10K type strain sequencing project: providing services to taxonomists for standard genome sequencing and annotation.</title>
        <authorList>
            <consortium name="The Broad Institute Genomics Platform"/>
            <consortium name="The Broad Institute Genome Sequencing Center for Infectious Disease"/>
            <person name="Wu L."/>
            <person name="Ma J."/>
        </authorList>
    </citation>
    <scope>NUCLEOTIDE SEQUENCE [LARGE SCALE GENOMIC DNA]</scope>
    <source>
        <strain evidence="3">KCTC 23984</strain>
    </source>
</reference>
<dbReference type="Proteomes" id="UP001597641">
    <property type="component" value="Unassembled WGS sequence"/>
</dbReference>
<dbReference type="EMBL" id="JBHUOX010000007">
    <property type="protein sequence ID" value="MFD3000948.1"/>
    <property type="molecule type" value="Genomic_DNA"/>
</dbReference>
<gene>
    <name evidence="2" type="ORF">ACFS7Z_11285</name>
</gene>